<feature type="chain" id="PRO_5016387100" description="Collagen triple helix repeat protein" evidence="2">
    <location>
        <begin position="18"/>
        <end position="116"/>
    </location>
</feature>
<keyword evidence="4" id="KW-1185">Reference proteome</keyword>
<dbReference type="AlphaFoldDB" id="A0A318T8W4"/>
<evidence type="ECO:0000313" key="3">
    <source>
        <dbReference type="EMBL" id="PYF00188.1"/>
    </source>
</evidence>
<protein>
    <recommendedName>
        <fullName evidence="5">Collagen triple helix repeat protein</fullName>
    </recommendedName>
</protein>
<evidence type="ECO:0000256" key="2">
    <source>
        <dbReference type="SAM" id="SignalP"/>
    </source>
</evidence>
<dbReference type="PROSITE" id="PS51257">
    <property type="entry name" value="PROKAR_LIPOPROTEIN"/>
    <property type="match status" value="1"/>
</dbReference>
<name>A0A318T8W4_9BRAD</name>
<accession>A0A318T8W4</accession>
<dbReference type="RefSeq" id="WP_110782357.1">
    <property type="nucleotide sequence ID" value="NZ_QJTI01000027.1"/>
</dbReference>
<dbReference type="Proteomes" id="UP000248148">
    <property type="component" value="Unassembled WGS sequence"/>
</dbReference>
<evidence type="ECO:0000256" key="1">
    <source>
        <dbReference type="SAM" id="MobiDB-lite"/>
    </source>
</evidence>
<keyword evidence="2" id="KW-0732">Signal</keyword>
<comment type="caution">
    <text evidence="3">The sequence shown here is derived from an EMBL/GenBank/DDBJ whole genome shotgun (WGS) entry which is preliminary data.</text>
</comment>
<organism evidence="3 4">
    <name type="scientific">Rhodopseudomonas faecalis</name>
    <dbReference type="NCBI Taxonomy" id="99655"/>
    <lineage>
        <taxon>Bacteria</taxon>
        <taxon>Pseudomonadati</taxon>
        <taxon>Pseudomonadota</taxon>
        <taxon>Alphaproteobacteria</taxon>
        <taxon>Hyphomicrobiales</taxon>
        <taxon>Nitrobacteraceae</taxon>
        <taxon>Rhodopseudomonas</taxon>
    </lineage>
</organism>
<proteinExistence type="predicted"/>
<sequence>MRVPTLIAILAATVALAGCNQKSGEVGPKGEPGVAGPVGPAGPPGVSGSSIRTVTSESCAANGCPTKCAEDETLISAICVGPTSAKFSDNLQIENGILTARCGPNAARTIATCARK</sequence>
<feature type="signal peptide" evidence="2">
    <location>
        <begin position="1"/>
        <end position="17"/>
    </location>
</feature>
<evidence type="ECO:0008006" key="5">
    <source>
        <dbReference type="Google" id="ProtNLM"/>
    </source>
</evidence>
<evidence type="ECO:0000313" key="4">
    <source>
        <dbReference type="Proteomes" id="UP000248148"/>
    </source>
</evidence>
<dbReference type="EMBL" id="QJTI01000027">
    <property type="protein sequence ID" value="PYF00188.1"/>
    <property type="molecule type" value="Genomic_DNA"/>
</dbReference>
<dbReference type="Gene3D" id="1.20.5.320">
    <property type="entry name" value="6-Phosphogluconate Dehydrogenase, domain 3"/>
    <property type="match status" value="1"/>
</dbReference>
<gene>
    <name evidence="3" type="ORF">BJ122_12747</name>
</gene>
<feature type="region of interest" description="Disordered" evidence="1">
    <location>
        <begin position="26"/>
        <end position="49"/>
    </location>
</feature>
<reference evidence="3 4" key="1">
    <citation type="submission" date="2018-06" db="EMBL/GenBank/DDBJ databases">
        <title>Genomic Encyclopedia of Archaeal and Bacterial Type Strains, Phase II (KMG-II): from individual species to whole genera.</title>
        <authorList>
            <person name="Goeker M."/>
        </authorList>
    </citation>
    <scope>NUCLEOTIDE SEQUENCE [LARGE SCALE GENOMIC DNA]</scope>
    <source>
        <strain evidence="3 4">JCM 11668</strain>
    </source>
</reference>
<dbReference type="OrthoDB" id="8138893at2"/>